<feature type="domain" description="Pyrroline-5-carboxylate reductase catalytic N-terminal" evidence="1">
    <location>
        <begin position="6"/>
        <end position="87"/>
    </location>
</feature>
<dbReference type="Gene3D" id="1.10.1040.20">
    <property type="entry name" value="ProC-like, C-terminal domain"/>
    <property type="match status" value="1"/>
</dbReference>
<dbReference type="Pfam" id="PF03807">
    <property type="entry name" value="F420_oxidored"/>
    <property type="match status" value="1"/>
</dbReference>
<dbReference type="InterPro" id="IPR018931">
    <property type="entry name" value="DUF2520"/>
</dbReference>
<accession>A0A3S9VPL1</accession>
<proteinExistence type="predicted"/>
<dbReference type="SUPFAM" id="SSF48179">
    <property type="entry name" value="6-phosphogluconate dehydrogenase C-terminal domain-like"/>
    <property type="match status" value="1"/>
</dbReference>
<dbReference type="Gene3D" id="3.40.50.720">
    <property type="entry name" value="NAD(P)-binding Rossmann-like Domain"/>
    <property type="match status" value="1"/>
</dbReference>
<dbReference type="InterPro" id="IPR028939">
    <property type="entry name" value="P5C_Rdtase_cat_N"/>
</dbReference>
<dbReference type="InterPro" id="IPR008927">
    <property type="entry name" value="6-PGluconate_DH-like_C_sf"/>
</dbReference>
<evidence type="ECO:0000313" key="4">
    <source>
        <dbReference type="Proteomes" id="UP000270673"/>
    </source>
</evidence>
<dbReference type="InterPro" id="IPR037108">
    <property type="entry name" value="TM1727-like_C_sf"/>
</dbReference>
<feature type="domain" description="DUF2520" evidence="2">
    <location>
        <begin position="129"/>
        <end position="252"/>
    </location>
</feature>
<dbReference type="Pfam" id="PF10728">
    <property type="entry name" value="DUF2520"/>
    <property type="match status" value="1"/>
</dbReference>
<reference evidence="3 4" key="1">
    <citation type="submission" date="2018-10" db="EMBL/GenBank/DDBJ databases">
        <title>Butyricimonas faecalis sp. nov., isolated from human faeces and emended description of the genus Butyricimonas.</title>
        <authorList>
            <person name="Le Roy T."/>
            <person name="Van der Smissen P."/>
            <person name="Paquot A."/>
            <person name="Delzenne N."/>
            <person name="Muccioli G."/>
            <person name="Collet J.-F."/>
            <person name="Cani P.D."/>
        </authorList>
    </citation>
    <scope>NUCLEOTIDE SEQUENCE [LARGE SCALE GENOMIC DNA]</scope>
    <source>
        <strain evidence="3 4">H184</strain>
    </source>
</reference>
<dbReference type="KEGG" id="buy:D8S85_02180"/>
<evidence type="ECO:0000313" key="3">
    <source>
        <dbReference type="EMBL" id="AZS28474.1"/>
    </source>
</evidence>
<sequence>MEQQDKIILIGAGNVAHHLAGALLKAGENLCQIYSRTLDTARQLGMKTGISYTAELNEIYPDGDIYIFCVSDDVLPSIVKTIRVSENALLLHTSGSQPMDVFKSYSKYYGVIYPIQTFSKKRELDFREIPLCVEGNTVSVKERIKELAERLSDKIYEINSAQRKGLHLAAVFANNFPNYLYQVAGKLLENKGLSFAMLRPLIFETAHKVMLLNPEEAQTGPAKRGDESIMNMHKSMLKGDKDLLKIYTILSEGIKEMQNKEETGEQKLSQDIIDMPTLW</sequence>
<name>A0A3S9VPL1_9BACT</name>
<evidence type="ECO:0000259" key="2">
    <source>
        <dbReference type="Pfam" id="PF10728"/>
    </source>
</evidence>
<gene>
    <name evidence="3" type="ORF">D8S85_02180</name>
</gene>
<dbReference type="Proteomes" id="UP000270673">
    <property type="component" value="Chromosome"/>
</dbReference>
<dbReference type="AlphaFoldDB" id="A0A3S9VPL1"/>
<evidence type="ECO:0000259" key="1">
    <source>
        <dbReference type="Pfam" id="PF03807"/>
    </source>
</evidence>
<dbReference type="SUPFAM" id="SSF51735">
    <property type="entry name" value="NAD(P)-binding Rossmann-fold domains"/>
    <property type="match status" value="1"/>
</dbReference>
<dbReference type="InterPro" id="IPR036291">
    <property type="entry name" value="NAD(P)-bd_dom_sf"/>
</dbReference>
<organism evidence="3 4">
    <name type="scientific">Butyricimonas faecalis</name>
    <dbReference type="NCBI Taxonomy" id="2093856"/>
    <lineage>
        <taxon>Bacteria</taxon>
        <taxon>Pseudomonadati</taxon>
        <taxon>Bacteroidota</taxon>
        <taxon>Bacteroidia</taxon>
        <taxon>Bacteroidales</taxon>
        <taxon>Odoribacteraceae</taxon>
        <taxon>Butyricimonas</taxon>
    </lineage>
</organism>
<dbReference type="EMBL" id="CP032819">
    <property type="protein sequence ID" value="AZS28474.1"/>
    <property type="molecule type" value="Genomic_DNA"/>
</dbReference>
<dbReference type="PANTHER" id="PTHR40459:SF1">
    <property type="entry name" value="CONSERVED HYPOTHETICAL ALANINE AND LEUCINE RICH PROTEIN"/>
    <property type="match status" value="1"/>
</dbReference>
<dbReference type="RefSeq" id="WP_106624592.1">
    <property type="nucleotide sequence ID" value="NZ_CP032819.1"/>
</dbReference>
<dbReference type="OrthoDB" id="9810755at2"/>
<protein>
    <submittedName>
        <fullName evidence="3">DUF2520 domain-containing protein</fullName>
    </submittedName>
</protein>
<keyword evidence="4" id="KW-1185">Reference proteome</keyword>
<dbReference type="PANTHER" id="PTHR40459">
    <property type="entry name" value="CONSERVED HYPOTHETICAL ALANINE AND LEUCINE RICH PROTEIN"/>
    <property type="match status" value="1"/>
</dbReference>